<accession>E0SDG2</accession>
<evidence type="ECO:0000313" key="2">
    <source>
        <dbReference type="Proteomes" id="UP000006859"/>
    </source>
</evidence>
<reference evidence="1 2" key="1">
    <citation type="journal article" date="2011" name="J. Bacteriol.">
        <title>Genome sequence of the plant-pathogenic bacterium Dickeya dadantii 3937.</title>
        <authorList>
            <person name="Glasner J.D."/>
            <person name="Yang C.H."/>
            <person name="Reverchon S."/>
            <person name="Hugouvieux-Cotte-Pattat N."/>
            <person name="Condemine G."/>
            <person name="Bohin J.P."/>
            <person name="Van Gijsegem F."/>
            <person name="Yang S."/>
            <person name="Franza T."/>
            <person name="Expert D."/>
            <person name="Plunkett G. III"/>
            <person name="San Francisco M.J."/>
            <person name="Charkowski A.O."/>
            <person name="Py B."/>
            <person name="Bell K."/>
            <person name="Rauscher L."/>
            <person name="Rodriguez-Palenzuela P."/>
            <person name="Toussaint A."/>
            <person name="Holeva M.C."/>
            <person name="He S.Y."/>
            <person name="Douet V."/>
            <person name="Boccara M."/>
            <person name="Blanco C."/>
            <person name="Toth I."/>
            <person name="Anderson B.D."/>
            <person name="Biehl B.S."/>
            <person name="Mau B."/>
            <person name="Flynn S.M."/>
            <person name="Barras F."/>
            <person name="Lindeberg M."/>
            <person name="Birch P.R."/>
            <person name="Tsuyumu S."/>
            <person name="Shi X."/>
            <person name="Hibbing M."/>
            <person name="Yap M.N."/>
            <person name="Carpentier M."/>
            <person name="Dassa E."/>
            <person name="Umehara M."/>
            <person name="Kim J.F."/>
            <person name="Rusch M."/>
            <person name="Soni P."/>
            <person name="Mayhew G.F."/>
            <person name="Fouts D.E."/>
            <person name="Gill S.R."/>
            <person name="Blattner F.R."/>
            <person name="Keen N.T."/>
            <person name="Perna N.T."/>
        </authorList>
    </citation>
    <scope>NUCLEOTIDE SEQUENCE [LARGE SCALE GENOMIC DNA]</scope>
    <source>
        <strain evidence="1 2">3937</strain>
    </source>
</reference>
<name>E0SDG2_DICD3</name>
<gene>
    <name evidence="1" type="ordered locus">Dda3937_02092</name>
</gene>
<sequence>MDYVFHYVEGVSVRYCVRSVFIGFPPDATAQNARTAGRITRRHADRAHQAQQLINNLSTRRDWRSESPQGKAGMEPPAWLGVFYRQ</sequence>
<dbReference type="HOGENOM" id="CLU_2492856_0_0_6"/>
<dbReference type="Proteomes" id="UP000006859">
    <property type="component" value="Chromosome"/>
</dbReference>
<proteinExistence type="predicted"/>
<protein>
    <submittedName>
        <fullName evidence="1">Uncharacterized protein</fullName>
    </submittedName>
</protein>
<keyword evidence="2" id="KW-1185">Reference proteome</keyword>
<dbReference type="KEGG" id="ddd:Dda3937_02092"/>
<organism evidence="1 2">
    <name type="scientific">Dickeya dadantii (strain 3937)</name>
    <name type="common">Erwinia chrysanthemi (strain 3937)</name>
    <dbReference type="NCBI Taxonomy" id="198628"/>
    <lineage>
        <taxon>Bacteria</taxon>
        <taxon>Pseudomonadati</taxon>
        <taxon>Pseudomonadota</taxon>
        <taxon>Gammaproteobacteria</taxon>
        <taxon>Enterobacterales</taxon>
        <taxon>Pectobacteriaceae</taxon>
        <taxon>Dickeya</taxon>
    </lineage>
</organism>
<dbReference type="EMBL" id="CP002038">
    <property type="protein sequence ID" value="ADM98654.1"/>
    <property type="molecule type" value="Genomic_DNA"/>
</dbReference>
<dbReference type="AlphaFoldDB" id="E0SDG2"/>
<evidence type="ECO:0000313" key="1">
    <source>
        <dbReference type="EMBL" id="ADM98654.1"/>
    </source>
</evidence>